<sequence>EHRQEPDPGAAALAGRPRQGPAGRSGAARPGRHRPRRRAALEVRPRPDGPDEEVRGRRRAGWPARRL</sequence>
<feature type="compositionally biased region" description="Basic and acidic residues" evidence="1">
    <location>
        <begin position="39"/>
        <end position="55"/>
    </location>
</feature>
<feature type="compositionally biased region" description="Basic residues" evidence="1">
    <location>
        <begin position="56"/>
        <end position="67"/>
    </location>
</feature>
<dbReference type="EMBL" id="CADCTN010000232">
    <property type="protein sequence ID" value="CAA9274128.1"/>
    <property type="molecule type" value="Genomic_DNA"/>
</dbReference>
<feature type="non-terminal residue" evidence="2">
    <location>
        <position position="67"/>
    </location>
</feature>
<reference evidence="2" key="1">
    <citation type="submission" date="2020-02" db="EMBL/GenBank/DDBJ databases">
        <authorList>
            <person name="Meier V. D."/>
        </authorList>
    </citation>
    <scope>NUCLEOTIDE SEQUENCE</scope>
    <source>
        <strain evidence="2">AVDCRST_MAG52</strain>
    </source>
</reference>
<dbReference type="AlphaFoldDB" id="A0A6J4J9S1"/>
<accession>A0A6J4J9S1</accession>
<feature type="region of interest" description="Disordered" evidence="1">
    <location>
        <begin position="1"/>
        <end position="67"/>
    </location>
</feature>
<evidence type="ECO:0000313" key="2">
    <source>
        <dbReference type="EMBL" id="CAA9274128.1"/>
    </source>
</evidence>
<evidence type="ECO:0000256" key="1">
    <source>
        <dbReference type="SAM" id="MobiDB-lite"/>
    </source>
</evidence>
<proteinExistence type="predicted"/>
<gene>
    <name evidence="2" type="ORF">AVDCRST_MAG52-3378</name>
</gene>
<name>A0A6J4J9S1_9ACTN</name>
<protein>
    <submittedName>
        <fullName evidence="2">Uncharacterized protein</fullName>
    </submittedName>
</protein>
<feature type="non-terminal residue" evidence="2">
    <location>
        <position position="1"/>
    </location>
</feature>
<organism evidence="2">
    <name type="scientific">uncultured Blastococcus sp</name>
    <dbReference type="NCBI Taxonomy" id="217144"/>
    <lineage>
        <taxon>Bacteria</taxon>
        <taxon>Bacillati</taxon>
        <taxon>Actinomycetota</taxon>
        <taxon>Actinomycetes</taxon>
        <taxon>Geodermatophilales</taxon>
        <taxon>Geodermatophilaceae</taxon>
        <taxon>Blastococcus</taxon>
        <taxon>environmental samples</taxon>
    </lineage>
</organism>
<feature type="compositionally biased region" description="Low complexity" evidence="1">
    <location>
        <begin position="7"/>
        <end position="29"/>
    </location>
</feature>